<comment type="caution">
    <text evidence="1">The sequence shown here is derived from an EMBL/GenBank/DDBJ whole genome shotgun (WGS) entry which is preliminary data.</text>
</comment>
<dbReference type="EMBL" id="JABFDY010000003">
    <property type="protein sequence ID" value="KAF7709136.1"/>
    <property type="molecule type" value="Genomic_DNA"/>
</dbReference>
<proteinExistence type="predicted"/>
<accession>A0A8T0BUK6</accession>
<keyword evidence="2" id="KW-1185">Reference proteome</keyword>
<dbReference type="AlphaFoldDB" id="A0A8T0BUK6"/>
<protein>
    <submittedName>
        <fullName evidence="1">Uncharacterized protein</fullName>
    </submittedName>
</protein>
<evidence type="ECO:0000313" key="1">
    <source>
        <dbReference type="EMBL" id="KAF7709136.1"/>
    </source>
</evidence>
<reference evidence="1" key="1">
    <citation type="submission" date="2020-08" db="EMBL/GenBank/DDBJ databases">
        <title>Chromosome-level assembly of Southern catfish (Silurus meridionalis) provides insights into visual adaptation to the nocturnal and benthic lifestyles.</title>
        <authorList>
            <person name="Zhang Y."/>
            <person name="Wang D."/>
            <person name="Peng Z."/>
        </authorList>
    </citation>
    <scope>NUCLEOTIDE SEQUENCE</scope>
    <source>
        <strain evidence="1">SWU-2019-XX</strain>
        <tissue evidence="1">Muscle</tissue>
    </source>
</reference>
<evidence type="ECO:0000313" key="2">
    <source>
        <dbReference type="Proteomes" id="UP000606274"/>
    </source>
</evidence>
<dbReference type="Proteomes" id="UP000606274">
    <property type="component" value="Unassembled WGS sequence"/>
</dbReference>
<gene>
    <name evidence="1" type="ORF">HF521_015986</name>
</gene>
<organism evidence="1 2">
    <name type="scientific">Silurus meridionalis</name>
    <name type="common">Southern catfish</name>
    <name type="synonym">Silurus soldatovi meridionalis</name>
    <dbReference type="NCBI Taxonomy" id="175797"/>
    <lineage>
        <taxon>Eukaryota</taxon>
        <taxon>Metazoa</taxon>
        <taxon>Chordata</taxon>
        <taxon>Craniata</taxon>
        <taxon>Vertebrata</taxon>
        <taxon>Euteleostomi</taxon>
        <taxon>Actinopterygii</taxon>
        <taxon>Neopterygii</taxon>
        <taxon>Teleostei</taxon>
        <taxon>Ostariophysi</taxon>
        <taxon>Siluriformes</taxon>
        <taxon>Siluridae</taxon>
        <taxon>Silurus</taxon>
    </lineage>
</organism>
<sequence length="111" mass="12572">VGIKEFFLSNQKSIIFNIAVPSLVPHTASVGWYARSFDSSTSKKFLDAYFISPITHEIESNCPGANPDELVNKFNVLCSNILDAVALFKLKRPRSCVHPWFNDETRVIRQK</sequence>
<name>A0A8T0BUK6_SILME</name>
<feature type="non-terminal residue" evidence="1">
    <location>
        <position position="1"/>
    </location>
</feature>